<proteinExistence type="predicted"/>
<evidence type="ECO:0000313" key="2">
    <source>
        <dbReference type="EMBL" id="KAL0482143.1"/>
    </source>
</evidence>
<evidence type="ECO:0000313" key="3">
    <source>
        <dbReference type="Proteomes" id="UP001431209"/>
    </source>
</evidence>
<dbReference type="Pfam" id="PF00646">
    <property type="entry name" value="F-box"/>
    <property type="match status" value="1"/>
</dbReference>
<reference evidence="2 3" key="1">
    <citation type="submission" date="2024-03" db="EMBL/GenBank/DDBJ databases">
        <title>The Acrasis kona genome and developmental transcriptomes reveal deep origins of eukaryotic multicellular pathways.</title>
        <authorList>
            <person name="Sheikh S."/>
            <person name="Fu C.-J."/>
            <person name="Brown M.W."/>
            <person name="Baldauf S.L."/>
        </authorList>
    </citation>
    <scope>NUCLEOTIDE SEQUENCE [LARGE SCALE GENOMIC DNA]</scope>
    <source>
        <strain evidence="2 3">ATCC MYA-3509</strain>
    </source>
</reference>
<gene>
    <name evidence="2" type="ORF">AKO1_013381</name>
</gene>
<dbReference type="SUPFAM" id="SSF81383">
    <property type="entry name" value="F-box domain"/>
    <property type="match status" value="1"/>
</dbReference>
<keyword evidence="3" id="KW-1185">Reference proteome</keyword>
<sequence length="397" mass="45733">MSEGVLLGTLNNDSTSNVDDLRQYNICRLIMNSKAQQDNSLGLRIEVTVDDLVSNEELSQIKTVTINGLREDYFEELSQVEVKFSTYNIEEYWSGYLNNQNQTSTDLSEINNISSDVLSHILNFLDPVSLLNAELSCTKFASICREYKIMDSCMTHLQKGDNVGMCSLIDFNENRINISGKNKNYTRYYDSQEKMSPTWHIFRFHFNVNDSVDLDDPELPILLKKAIRDVCSHLVPNEKYNDTDFIRSQCYFDKVNRTCLALLLLDSAFLQAAEDYKSGRYKDYERRIIDLLTPIVVDYKKVASVVKNDTVDNCVVDKMSVNNSSCIMAFSDLLYFVGRRVENQNRHLDRDKFDFLDELFDGMMSVGMTCCGVTLNFNYLSKSFPMLPILKGFMFQE</sequence>
<dbReference type="EMBL" id="JAOPGA020000821">
    <property type="protein sequence ID" value="KAL0482143.1"/>
    <property type="molecule type" value="Genomic_DNA"/>
</dbReference>
<dbReference type="InterPro" id="IPR036047">
    <property type="entry name" value="F-box-like_dom_sf"/>
</dbReference>
<dbReference type="InterPro" id="IPR001810">
    <property type="entry name" value="F-box_dom"/>
</dbReference>
<dbReference type="CDD" id="cd09917">
    <property type="entry name" value="F-box_SF"/>
    <property type="match status" value="1"/>
</dbReference>
<protein>
    <recommendedName>
        <fullName evidence="1">F-box domain-containing protein</fullName>
    </recommendedName>
</protein>
<dbReference type="Gene3D" id="1.20.1280.50">
    <property type="match status" value="1"/>
</dbReference>
<dbReference type="Proteomes" id="UP001431209">
    <property type="component" value="Unassembled WGS sequence"/>
</dbReference>
<organism evidence="2 3">
    <name type="scientific">Acrasis kona</name>
    <dbReference type="NCBI Taxonomy" id="1008807"/>
    <lineage>
        <taxon>Eukaryota</taxon>
        <taxon>Discoba</taxon>
        <taxon>Heterolobosea</taxon>
        <taxon>Tetramitia</taxon>
        <taxon>Eutetramitia</taxon>
        <taxon>Acrasidae</taxon>
        <taxon>Acrasis</taxon>
    </lineage>
</organism>
<comment type="caution">
    <text evidence="2">The sequence shown here is derived from an EMBL/GenBank/DDBJ whole genome shotgun (WGS) entry which is preliminary data.</text>
</comment>
<accession>A0AAW2YYQ4</accession>
<evidence type="ECO:0000259" key="1">
    <source>
        <dbReference type="PROSITE" id="PS50181"/>
    </source>
</evidence>
<feature type="domain" description="F-box" evidence="1">
    <location>
        <begin position="107"/>
        <end position="157"/>
    </location>
</feature>
<dbReference type="PROSITE" id="PS50181">
    <property type="entry name" value="FBOX"/>
    <property type="match status" value="1"/>
</dbReference>
<name>A0AAW2YYQ4_9EUKA</name>
<dbReference type="AlphaFoldDB" id="A0AAW2YYQ4"/>